<accession>A0A1H9V922</accession>
<name>A0A1H9V922_9BACI</name>
<dbReference type="AlphaFoldDB" id="A0A1H9V922"/>
<reference evidence="1 2" key="1">
    <citation type="submission" date="2016-10" db="EMBL/GenBank/DDBJ databases">
        <authorList>
            <person name="de Groot N.N."/>
        </authorList>
    </citation>
    <scope>NUCLEOTIDE SEQUENCE [LARGE SCALE GENOMIC DNA]</scope>
    <source>
        <strain evidence="1 2">CGMCC 1.7727</strain>
    </source>
</reference>
<dbReference type="OrthoDB" id="9799092at2"/>
<dbReference type="STRING" id="531814.SAMN04487944_12242"/>
<organism evidence="1 2">
    <name type="scientific">Gracilibacillus ureilyticus</name>
    <dbReference type="NCBI Taxonomy" id="531814"/>
    <lineage>
        <taxon>Bacteria</taxon>
        <taxon>Bacillati</taxon>
        <taxon>Bacillota</taxon>
        <taxon>Bacilli</taxon>
        <taxon>Bacillales</taxon>
        <taxon>Bacillaceae</taxon>
        <taxon>Gracilibacillus</taxon>
    </lineage>
</organism>
<dbReference type="GO" id="GO:0016740">
    <property type="term" value="F:transferase activity"/>
    <property type="evidence" value="ECO:0007669"/>
    <property type="project" value="UniProtKB-KW"/>
</dbReference>
<dbReference type="PANTHER" id="PTHR34822">
    <property type="entry name" value="GRPB DOMAIN PROTEIN (AFU_ORTHOLOGUE AFUA_1G01530)"/>
    <property type="match status" value="1"/>
</dbReference>
<dbReference type="Gene3D" id="3.30.460.10">
    <property type="entry name" value="Beta Polymerase, domain 2"/>
    <property type="match status" value="1"/>
</dbReference>
<keyword evidence="1" id="KW-0808">Transferase</keyword>
<sequence>MPKPTVTLTEYNPDWVNQYKYEAKRIIKAIGDKAAGIEHIGSTSVKGLAAKPIIDILVGVEELKIVNDLIAPLEKIENEYVPKPEWTDRYFFRKGVWGRGTCHLHVCEINSREWVEKLLFRNYLRKNPQTAEKYASLKRELAVEYNDDRPEYTRRKEPFIYDILVKAVFEQKKERG</sequence>
<dbReference type="SUPFAM" id="SSF81301">
    <property type="entry name" value="Nucleotidyltransferase"/>
    <property type="match status" value="1"/>
</dbReference>
<dbReference type="Pfam" id="PF04229">
    <property type="entry name" value="GrpB"/>
    <property type="match status" value="1"/>
</dbReference>
<proteinExistence type="predicted"/>
<dbReference type="InterPro" id="IPR007344">
    <property type="entry name" value="GrpB/CoaE"/>
</dbReference>
<dbReference type="Proteomes" id="UP000199687">
    <property type="component" value="Unassembled WGS sequence"/>
</dbReference>
<evidence type="ECO:0000313" key="1">
    <source>
        <dbReference type="EMBL" id="SES18276.1"/>
    </source>
</evidence>
<protein>
    <submittedName>
        <fullName evidence="1">GrpB domain, predicted nucleotidyltransferase, UPF0157 family</fullName>
    </submittedName>
</protein>
<dbReference type="InterPro" id="IPR043519">
    <property type="entry name" value="NT_sf"/>
</dbReference>
<dbReference type="EMBL" id="FOGL01000022">
    <property type="protein sequence ID" value="SES18276.1"/>
    <property type="molecule type" value="Genomic_DNA"/>
</dbReference>
<gene>
    <name evidence="1" type="ORF">SAMN04487944_12242</name>
</gene>
<keyword evidence="2" id="KW-1185">Reference proteome</keyword>
<evidence type="ECO:0000313" key="2">
    <source>
        <dbReference type="Proteomes" id="UP000199687"/>
    </source>
</evidence>
<dbReference type="RefSeq" id="WP_089743533.1">
    <property type="nucleotide sequence ID" value="NZ_FOGL01000022.1"/>
</dbReference>
<dbReference type="PANTHER" id="PTHR34822:SF1">
    <property type="entry name" value="GRPB FAMILY PROTEIN"/>
    <property type="match status" value="1"/>
</dbReference>